<dbReference type="PRINTS" id="PR00449">
    <property type="entry name" value="RASTRNSFRMNG"/>
</dbReference>
<dbReference type="FunFam" id="3.40.50.300:FF:001447">
    <property type="entry name" value="Ras-related protein Rab-1B"/>
    <property type="match status" value="1"/>
</dbReference>
<dbReference type="PROSITE" id="PS51421">
    <property type="entry name" value="RAS"/>
    <property type="match status" value="1"/>
</dbReference>
<dbReference type="SMART" id="SM00173">
    <property type="entry name" value="RAS"/>
    <property type="match status" value="1"/>
</dbReference>
<dbReference type="InterPro" id="IPR050227">
    <property type="entry name" value="Rab"/>
</dbReference>
<evidence type="ECO:0000313" key="4">
    <source>
        <dbReference type="Proteomes" id="UP001286313"/>
    </source>
</evidence>
<dbReference type="InterPro" id="IPR001806">
    <property type="entry name" value="Small_GTPase"/>
</dbReference>
<dbReference type="EMBL" id="JAWQEG010004600">
    <property type="protein sequence ID" value="KAK3860934.1"/>
    <property type="molecule type" value="Genomic_DNA"/>
</dbReference>
<dbReference type="Pfam" id="PF00071">
    <property type="entry name" value="Ras"/>
    <property type="match status" value="1"/>
</dbReference>
<dbReference type="Gene3D" id="3.40.50.300">
    <property type="entry name" value="P-loop containing nucleotide triphosphate hydrolases"/>
    <property type="match status" value="1"/>
</dbReference>
<dbReference type="GO" id="GO:0005525">
    <property type="term" value="F:GTP binding"/>
    <property type="evidence" value="ECO:0007669"/>
    <property type="project" value="UniProtKB-KW"/>
</dbReference>
<dbReference type="PANTHER" id="PTHR47977">
    <property type="entry name" value="RAS-RELATED PROTEIN RAB"/>
    <property type="match status" value="1"/>
</dbReference>
<dbReference type="InterPro" id="IPR027417">
    <property type="entry name" value="P-loop_NTPase"/>
</dbReference>
<keyword evidence="4" id="KW-1185">Reference proteome</keyword>
<reference evidence="3" key="1">
    <citation type="submission" date="2023-10" db="EMBL/GenBank/DDBJ databases">
        <title>Genome assemblies of two species of porcelain crab, Petrolisthes cinctipes and Petrolisthes manimaculis (Anomura: Porcellanidae).</title>
        <authorList>
            <person name="Angst P."/>
        </authorList>
    </citation>
    <scope>NUCLEOTIDE SEQUENCE</scope>
    <source>
        <strain evidence="3">PB745_01</strain>
        <tissue evidence="3">Gill</tissue>
    </source>
</reference>
<keyword evidence="2" id="KW-0342">GTP-binding</keyword>
<protein>
    <submittedName>
        <fullName evidence="3">Uncharacterized protein</fullName>
    </submittedName>
</protein>
<dbReference type="Proteomes" id="UP001286313">
    <property type="component" value="Unassembled WGS sequence"/>
</dbReference>
<dbReference type="SMART" id="SM00175">
    <property type="entry name" value="RAB"/>
    <property type="match status" value="1"/>
</dbReference>
<dbReference type="PROSITE" id="PS51419">
    <property type="entry name" value="RAB"/>
    <property type="match status" value="1"/>
</dbReference>
<dbReference type="SUPFAM" id="SSF52540">
    <property type="entry name" value="P-loop containing nucleoside triphosphate hydrolases"/>
    <property type="match status" value="1"/>
</dbReference>
<keyword evidence="1" id="KW-0547">Nucleotide-binding</keyword>
<sequence>MNNIIRAKCLILGDSTVGKSSLAQAFVSDTNQFQKNYNMTQGVEILTKIINVPDTQSSVELYLYDCSGKEFYRGLVTKMSSQASLIVLVYDVTSENSFNLVTTFHDLVKTQGNNEGLRGVVFANKTDLTNRRKISPKAGRDLANSLGLMYFEGSVKDQKGIDAPFFYLVNEWFKLYMDKTQSFKLLS</sequence>
<dbReference type="AlphaFoldDB" id="A0AAE1K065"/>
<dbReference type="GO" id="GO:0003924">
    <property type="term" value="F:GTPase activity"/>
    <property type="evidence" value="ECO:0007669"/>
    <property type="project" value="InterPro"/>
</dbReference>
<evidence type="ECO:0000256" key="1">
    <source>
        <dbReference type="ARBA" id="ARBA00022741"/>
    </source>
</evidence>
<name>A0AAE1K065_PETCI</name>
<accession>A0AAE1K065</accession>
<evidence type="ECO:0000313" key="3">
    <source>
        <dbReference type="EMBL" id="KAK3860934.1"/>
    </source>
</evidence>
<comment type="caution">
    <text evidence="3">The sequence shown here is derived from an EMBL/GenBank/DDBJ whole genome shotgun (WGS) entry which is preliminary data.</text>
</comment>
<evidence type="ECO:0000256" key="2">
    <source>
        <dbReference type="ARBA" id="ARBA00023134"/>
    </source>
</evidence>
<organism evidence="3 4">
    <name type="scientific">Petrolisthes cinctipes</name>
    <name type="common">Flat porcelain crab</name>
    <dbReference type="NCBI Taxonomy" id="88211"/>
    <lineage>
        <taxon>Eukaryota</taxon>
        <taxon>Metazoa</taxon>
        <taxon>Ecdysozoa</taxon>
        <taxon>Arthropoda</taxon>
        <taxon>Crustacea</taxon>
        <taxon>Multicrustacea</taxon>
        <taxon>Malacostraca</taxon>
        <taxon>Eumalacostraca</taxon>
        <taxon>Eucarida</taxon>
        <taxon>Decapoda</taxon>
        <taxon>Pleocyemata</taxon>
        <taxon>Anomura</taxon>
        <taxon>Galatheoidea</taxon>
        <taxon>Porcellanidae</taxon>
        <taxon>Petrolisthes</taxon>
    </lineage>
</organism>
<gene>
    <name evidence="3" type="ORF">Pcinc_033044</name>
</gene>
<dbReference type="SMART" id="SM00174">
    <property type="entry name" value="RHO"/>
    <property type="match status" value="1"/>
</dbReference>
<proteinExistence type="predicted"/>